<gene>
    <name evidence="3" type="ORF">FHS74_003439</name>
</gene>
<organism evidence="3 4">
    <name type="scientific">Nitrospirillum iridis</name>
    <dbReference type="NCBI Taxonomy" id="765888"/>
    <lineage>
        <taxon>Bacteria</taxon>
        <taxon>Pseudomonadati</taxon>
        <taxon>Pseudomonadota</taxon>
        <taxon>Alphaproteobacteria</taxon>
        <taxon>Rhodospirillales</taxon>
        <taxon>Azospirillaceae</taxon>
        <taxon>Nitrospirillum</taxon>
    </lineage>
</organism>
<proteinExistence type="predicted"/>
<dbReference type="AlphaFoldDB" id="A0A7X0EFA6"/>
<evidence type="ECO:0000259" key="2">
    <source>
        <dbReference type="PROSITE" id="PS51387"/>
    </source>
</evidence>
<keyword evidence="4" id="KW-1185">Reference proteome</keyword>
<protein>
    <submittedName>
        <fullName evidence="3">FAD/FMN-containing dehydrogenase</fullName>
    </submittedName>
</protein>
<dbReference type="GO" id="GO:0016899">
    <property type="term" value="F:oxidoreductase activity, acting on the CH-OH group of donors, oxygen as acceptor"/>
    <property type="evidence" value="ECO:0007669"/>
    <property type="project" value="InterPro"/>
</dbReference>
<dbReference type="InterPro" id="IPR016166">
    <property type="entry name" value="FAD-bd_PCMH"/>
</dbReference>
<name>A0A7X0EFA6_9PROT</name>
<dbReference type="Proteomes" id="UP000539175">
    <property type="component" value="Unassembled WGS sequence"/>
</dbReference>
<dbReference type="PANTHER" id="PTHR43762:SF1">
    <property type="entry name" value="D-ARABINONO-1,4-LACTONE OXIDASE"/>
    <property type="match status" value="1"/>
</dbReference>
<reference evidence="3 4" key="1">
    <citation type="submission" date="2020-08" db="EMBL/GenBank/DDBJ databases">
        <title>Genomic Encyclopedia of Type Strains, Phase IV (KMG-IV): sequencing the most valuable type-strain genomes for metagenomic binning, comparative biology and taxonomic classification.</title>
        <authorList>
            <person name="Goeker M."/>
        </authorList>
    </citation>
    <scope>NUCLEOTIDE SEQUENCE [LARGE SCALE GENOMIC DNA]</scope>
    <source>
        <strain evidence="3 4">DSM 22198</strain>
    </source>
</reference>
<keyword evidence="1" id="KW-0285">Flavoprotein</keyword>
<comment type="caution">
    <text evidence="3">The sequence shown here is derived from an EMBL/GenBank/DDBJ whole genome shotgun (WGS) entry which is preliminary data.</text>
</comment>
<dbReference type="InterPro" id="IPR010031">
    <property type="entry name" value="FAD_lactone_oxidase-like"/>
</dbReference>
<dbReference type="EMBL" id="JACIIZ010000009">
    <property type="protein sequence ID" value="MBB6252871.1"/>
    <property type="molecule type" value="Genomic_DNA"/>
</dbReference>
<dbReference type="Gene3D" id="3.30.465.10">
    <property type="match status" value="1"/>
</dbReference>
<evidence type="ECO:0000313" key="3">
    <source>
        <dbReference type="EMBL" id="MBB6252871.1"/>
    </source>
</evidence>
<keyword evidence="1" id="KW-0274">FAD</keyword>
<dbReference type="InterPro" id="IPR036318">
    <property type="entry name" value="FAD-bd_PCMH-like_sf"/>
</dbReference>
<dbReference type="InterPro" id="IPR006094">
    <property type="entry name" value="Oxid_FAD_bind_N"/>
</dbReference>
<evidence type="ECO:0000256" key="1">
    <source>
        <dbReference type="ARBA" id="ARBA00022827"/>
    </source>
</evidence>
<dbReference type="PANTHER" id="PTHR43762">
    <property type="entry name" value="L-GULONOLACTONE OXIDASE"/>
    <property type="match status" value="1"/>
</dbReference>
<dbReference type="PROSITE" id="PS51387">
    <property type="entry name" value="FAD_PCMH"/>
    <property type="match status" value="1"/>
</dbReference>
<dbReference type="SUPFAM" id="SSF56176">
    <property type="entry name" value="FAD-binding/transporter-associated domain-like"/>
    <property type="match status" value="1"/>
</dbReference>
<dbReference type="RefSeq" id="WP_184802692.1">
    <property type="nucleotide sequence ID" value="NZ_JACIIZ010000009.1"/>
</dbReference>
<sequence length="445" mass="47912">MRQTVTSWGNLAMVEHDVETPRFREEAGSLLTTLVARTGTVLPHGLGRSYGDSAFNGGGGLLVTRHMDRCHAFDANTGVLRADAGLSLADLHTITVPRGWFVAVTPGTKFVTLGGAVANDVHGKNHHAAGTFGHHVRALGLRRSDGSLRTCGPDNDPDLFRATIGGLGLTGLIEWVEIQLQPITSSDMEVENMRFDHVDRFFDLAAESLDWPYNVAWVDCLSQGAALGRGIFSRGRHAVSGPLTAHPGGRTLAVPLTPPISLINRPTLRAFNTAYYNRPGASFAGRCHFDGFFYPLDGVLHWNRVYGPRGFYQYQCVIPPGTARDAVRELLARIAAAGTGSCLVVLKNFGDGAPAGLLSFPMAGTTLALDFPNHGSRTLGLLADLDSVVATAGGRLYPAKDARMPASLFTAGYPALADFRHHIDPAFMSDFWRRMGQVPERSARA</sequence>
<evidence type="ECO:0000313" key="4">
    <source>
        <dbReference type="Proteomes" id="UP000539175"/>
    </source>
</evidence>
<dbReference type="InterPro" id="IPR016169">
    <property type="entry name" value="FAD-bd_PCMH_sub2"/>
</dbReference>
<dbReference type="Pfam" id="PF01565">
    <property type="entry name" value="FAD_binding_4"/>
    <property type="match status" value="1"/>
</dbReference>
<accession>A0A7X0EFA6</accession>
<dbReference type="GO" id="GO:0071949">
    <property type="term" value="F:FAD binding"/>
    <property type="evidence" value="ECO:0007669"/>
    <property type="project" value="InterPro"/>
</dbReference>
<feature type="domain" description="FAD-binding PCMH-type" evidence="2">
    <location>
        <begin position="11"/>
        <end position="183"/>
    </location>
</feature>